<dbReference type="GO" id="GO:0007095">
    <property type="term" value="P:mitotic G2 DNA damage checkpoint signaling"/>
    <property type="evidence" value="ECO:0007669"/>
    <property type="project" value="TreeGrafter"/>
</dbReference>
<evidence type="ECO:0000259" key="2">
    <source>
        <dbReference type="Pfam" id="PF15749"/>
    </source>
</evidence>
<feature type="compositionally biased region" description="Acidic residues" evidence="1">
    <location>
        <begin position="103"/>
        <end position="122"/>
    </location>
</feature>
<dbReference type="AlphaFoldDB" id="A0AAF0WYU7"/>
<accession>A0AAF0WYU7</accession>
<dbReference type="KEGG" id="dcr:108217936"/>
<dbReference type="PANTHER" id="PTHR15863">
    <property type="entry name" value="MRN COMPLEX-INTERACTING PROTEIN"/>
    <property type="match status" value="1"/>
</dbReference>
<dbReference type="InterPro" id="IPR049472">
    <property type="entry name" value="MRNIP_N"/>
</dbReference>
<dbReference type="EMBL" id="CP093346">
    <property type="protein sequence ID" value="WOG97268.1"/>
    <property type="molecule type" value="Genomic_DNA"/>
</dbReference>
<protein>
    <recommendedName>
        <fullName evidence="2">MRN complex-interacting protein N-terminal domain-containing protein</fullName>
    </recommendedName>
</protein>
<organism evidence="3 4">
    <name type="scientific">Daucus carota subsp. sativus</name>
    <name type="common">Carrot</name>
    <dbReference type="NCBI Taxonomy" id="79200"/>
    <lineage>
        <taxon>Eukaryota</taxon>
        <taxon>Viridiplantae</taxon>
        <taxon>Streptophyta</taxon>
        <taxon>Embryophyta</taxon>
        <taxon>Tracheophyta</taxon>
        <taxon>Spermatophyta</taxon>
        <taxon>Magnoliopsida</taxon>
        <taxon>eudicotyledons</taxon>
        <taxon>Gunneridae</taxon>
        <taxon>Pentapetalae</taxon>
        <taxon>asterids</taxon>
        <taxon>campanulids</taxon>
        <taxon>Apiales</taxon>
        <taxon>Apiaceae</taxon>
        <taxon>Apioideae</taxon>
        <taxon>Scandiceae</taxon>
        <taxon>Daucinae</taxon>
        <taxon>Daucus</taxon>
        <taxon>Daucus sect. Daucus</taxon>
    </lineage>
</organism>
<name>A0AAF0WYU7_DAUCS</name>
<evidence type="ECO:0000313" key="4">
    <source>
        <dbReference type="Proteomes" id="UP000077755"/>
    </source>
</evidence>
<evidence type="ECO:0000313" key="3">
    <source>
        <dbReference type="EMBL" id="WOG97268.1"/>
    </source>
</evidence>
<dbReference type="Pfam" id="PF15749">
    <property type="entry name" value="MRNIP"/>
    <property type="match status" value="1"/>
</dbReference>
<dbReference type="InterPro" id="IPR032739">
    <property type="entry name" value="MRNIP"/>
</dbReference>
<reference evidence="3" key="2">
    <citation type="submission" date="2022-03" db="EMBL/GenBank/DDBJ databases">
        <title>Draft title - Genomic analysis of global carrot germplasm unveils the trajectory of domestication and the origin of high carotenoid orange carrot.</title>
        <authorList>
            <person name="Iorizzo M."/>
            <person name="Ellison S."/>
            <person name="Senalik D."/>
            <person name="Macko-Podgorni A."/>
            <person name="Grzebelus D."/>
            <person name="Bostan H."/>
            <person name="Rolling W."/>
            <person name="Curaba J."/>
            <person name="Simon P."/>
        </authorList>
    </citation>
    <scope>NUCLEOTIDE SEQUENCE</scope>
    <source>
        <tissue evidence="3">Leaf</tissue>
    </source>
</reference>
<keyword evidence="4" id="KW-1185">Reference proteome</keyword>
<feature type="domain" description="MRN complex-interacting protein N-terminal" evidence="2">
    <location>
        <begin position="9"/>
        <end position="99"/>
    </location>
</feature>
<dbReference type="GO" id="GO:0005634">
    <property type="term" value="C:nucleus"/>
    <property type="evidence" value="ECO:0007669"/>
    <property type="project" value="TreeGrafter"/>
</dbReference>
<proteinExistence type="predicted"/>
<feature type="compositionally biased region" description="Basic and acidic residues" evidence="1">
    <location>
        <begin position="85"/>
        <end position="101"/>
    </location>
</feature>
<dbReference type="Proteomes" id="UP000077755">
    <property type="component" value="Chromosome 4"/>
</dbReference>
<dbReference type="GO" id="GO:0003682">
    <property type="term" value="F:chromatin binding"/>
    <property type="evidence" value="ECO:0007669"/>
    <property type="project" value="TreeGrafter"/>
</dbReference>
<reference evidence="3" key="1">
    <citation type="journal article" date="2016" name="Nat. Genet.">
        <title>A high-quality carrot genome assembly provides new insights into carotenoid accumulation and asterid genome evolution.</title>
        <authorList>
            <person name="Iorizzo M."/>
            <person name="Ellison S."/>
            <person name="Senalik D."/>
            <person name="Zeng P."/>
            <person name="Satapoomin P."/>
            <person name="Huang J."/>
            <person name="Bowman M."/>
            <person name="Iovene M."/>
            <person name="Sanseverino W."/>
            <person name="Cavagnaro P."/>
            <person name="Yildiz M."/>
            <person name="Macko-Podgorni A."/>
            <person name="Moranska E."/>
            <person name="Grzebelus E."/>
            <person name="Grzebelus D."/>
            <person name="Ashrafi H."/>
            <person name="Zheng Z."/>
            <person name="Cheng S."/>
            <person name="Spooner D."/>
            <person name="Van Deynze A."/>
            <person name="Simon P."/>
        </authorList>
    </citation>
    <scope>NUCLEOTIDE SEQUENCE</scope>
    <source>
        <tissue evidence="3">Leaf</tissue>
    </source>
</reference>
<sequence length="330" mass="37175">MPSIIFIAVQCCQCSTMQVKQRKKSSNKWTCVVCNQKQSVLKVFAQSFMAKDVRKIVQTFNMSRQLADQNQSLQLDQETLASTSPKHDNNTDNQTKKRTDWTEYIDPEDEDNNNDNDDDDNDDARSSGNVFDAKFVTELPKAVFKKPKLSGYSSSCTGKRNDKSYRPVFGKRKSSYEQLDLIEREPTKSGGTIVDPNQRACANQPADMFPHSNILKGRLSDDKREPFRAAALFAEKELMGHKYSEDTGASKWTDYIGVNDSIGAKAPSGLEPKASVSSKWADYITEEDDDDNADLMIPSQKNHPGHWNDVSFCTSLCDQTAEDDIHPDFH</sequence>
<evidence type="ECO:0000256" key="1">
    <source>
        <dbReference type="SAM" id="MobiDB-lite"/>
    </source>
</evidence>
<dbReference type="PANTHER" id="PTHR15863:SF2">
    <property type="entry name" value="MRN COMPLEX-INTERACTING PROTEIN"/>
    <property type="match status" value="1"/>
</dbReference>
<gene>
    <name evidence="3" type="ORF">DCAR_0416608</name>
</gene>
<feature type="region of interest" description="Disordered" evidence="1">
    <location>
        <begin position="80"/>
        <end position="128"/>
    </location>
</feature>